<protein>
    <recommendedName>
        <fullName evidence="5">Triokinase/FMN cyclase</fullName>
        <ecNumber evidence="3">2.7.1.28</ecNumber>
        <ecNumber evidence="2">2.7.1.29</ecNumber>
        <ecNumber evidence="4">4.6.1.15</ecNumber>
    </recommendedName>
    <alternativeName>
        <fullName evidence="11">Bifunctional ATP-dependent dihydroxyacetone kinase/FAD-AMP lyase (cyclizing)</fullName>
    </alternativeName>
</protein>
<dbReference type="GO" id="GO:0005524">
    <property type="term" value="F:ATP binding"/>
    <property type="evidence" value="ECO:0007669"/>
    <property type="project" value="UniProtKB-KW"/>
</dbReference>
<comment type="similarity">
    <text evidence="1">Belongs to the dihydroxyacetone kinase (DAK) family.</text>
</comment>
<feature type="domain" description="DhaL" evidence="17">
    <location>
        <begin position="381"/>
        <end position="439"/>
    </location>
</feature>
<gene>
    <name evidence="19" type="ORF">C7M84_021338</name>
</gene>
<dbReference type="PROSITE" id="PS51480">
    <property type="entry name" value="DHAL"/>
    <property type="match status" value="1"/>
</dbReference>
<dbReference type="FunFam" id="3.30.1180.20:FF:000001">
    <property type="entry name" value="Dihydroxyacetone kinase 1"/>
    <property type="match status" value="1"/>
</dbReference>
<keyword evidence="9" id="KW-0067">ATP-binding</keyword>
<comment type="catalytic activity">
    <reaction evidence="16">
        <text>dihydroxyacetone + ATP = dihydroxyacetone phosphate + ADP + H(+)</text>
        <dbReference type="Rhea" id="RHEA:15773"/>
        <dbReference type="ChEBI" id="CHEBI:15378"/>
        <dbReference type="ChEBI" id="CHEBI:16016"/>
        <dbReference type="ChEBI" id="CHEBI:30616"/>
        <dbReference type="ChEBI" id="CHEBI:57642"/>
        <dbReference type="ChEBI" id="CHEBI:456216"/>
        <dbReference type="EC" id="2.7.1.29"/>
    </reaction>
</comment>
<keyword evidence="10" id="KW-0170">Cobalt</keyword>
<name>A0A423U8S4_PENVA</name>
<evidence type="ECO:0000256" key="15">
    <source>
        <dbReference type="ARBA" id="ARBA00048526"/>
    </source>
</evidence>
<sequence length="439" mass="45559">MAVQLINTSERCVDEALEGLAAGNSGLVLLPEQRVVVERAWLAGGRRGVAVVTGGGSGHEPFAAGYVGEGMLASAVAGSVFTSPPPASVAAAIAAVGKDNPDGVLVVVFNYTGDRVNFGLAVERCRAAGMKVGMYVSGDDSALAQVTGTAGRRGLCGTLFVLKIVGAMVQTGATLEQALETCHKLGGAMGTIGFAASACQMPGAPKPLFTVPQGMLELGLGVHGEKGAATIKAGTASEVMKTLLDNLTREDSETRLDLQKGDDVAVIVNNLGCTSELEMGILRREAVIQLKQRGINPVRVYQGSLMTSLDMKGAHISVLRILDPTWVTFLDAPTSALAWPTPIIHKGGEDEAFSVPEYDLNLSAREALGSSYILKDPAHAHALRACLESLVAKVPQHEELLNTLDSGCGDGDCGTTLLLGIRAISDQLPSLPTTQPPPS</sequence>
<evidence type="ECO:0000256" key="6">
    <source>
        <dbReference type="ARBA" id="ARBA00022679"/>
    </source>
</evidence>
<keyword evidence="8" id="KW-0418">Kinase</keyword>
<dbReference type="GO" id="GO:0050354">
    <property type="term" value="F:triokinase activity"/>
    <property type="evidence" value="ECO:0007669"/>
    <property type="project" value="UniProtKB-EC"/>
</dbReference>
<dbReference type="Gene3D" id="1.25.40.340">
    <property type="match status" value="1"/>
</dbReference>
<dbReference type="InterPro" id="IPR004007">
    <property type="entry name" value="DhaL_dom"/>
</dbReference>
<evidence type="ECO:0000313" key="20">
    <source>
        <dbReference type="Proteomes" id="UP000283509"/>
    </source>
</evidence>
<reference evidence="19 20" key="2">
    <citation type="submission" date="2019-01" db="EMBL/GenBank/DDBJ databases">
        <title>The decoding of complex shrimp genome reveals the adaptation for benthos swimmer, frequently molting mechanism and breeding impact on genome.</title>
        <authorList>
            <person name="Sun Y."/>
            <person name="Gao Y."/>
            <person name="Yu Y."/>
        </authorList>
    </citation>
    <scope>NUCLEOTIDE SEQUENCE [LARGE SCALE GENOMIC DNA]</scope>
    <source>
        <tissue evidence="19">Muscle</tissue>
    </source>
</reference>
<evidence type="ECO:0000256" key="16">
    <source>
        <dbReference type="ARBA" id="ARBA00048898"/>
    </source>
</evidence>
<evidence type="ECO:0000256" key="13">
    <source>
        <dbReference type="ARBA" id="ARBA00046681"/>
    </source>
</evidence>
<dbReference type="EC" id="4.6.1.15" evidence="4"/>
<dbReference type="PANTHER" id="PTHR28629:SF4">
    <property type="entry name" value="TRIOKINASE_FMN CYCLASE"/>
    <property type="match status" value="1"/>
</dbReference>
<evidence type="ECO:0000256" key="2">
    <source>
        <dbReference type="ARBA" id="ARBA00012107"/>
    </source>
</evidence>
<comment type="subunit">
    <text evidence="13">Homodimer. Interacts with IFIH1 (via the CARD domains), the interaction is inhibited by viral infection.</text>
</comment>
<evidence type="ECO:0000313" key="19">
    <source>
        <dbReference type="EMBL" id="ROT85105.1"/>
    </source>
</evidence>
<evidence type="ECO:0000256" key="3">
    <source>
        <dbReference type="ARBA" id="ARBA00012110"/>
    </source>
</evidence>
<keyword evidence="7" id="KW-0547">Nucleotide-binding</keyword>
<dbReference type="GO" id="GO:0034012">
    <property type="term" value="F:FAD-AMP lyase (cyclizing) activity"/>
    <property type="evidence" value="ECO:0007669"/>
    <property type="project" value="UniProtKB-EC"/>
</dbReference>
<dbReference type="OrthoDB" id="1724672at2759"/>
<evidence type="ECO:0000256" key="10">
    <source>
        <dbReference type="ARBA" id="ARBA00023285"/>
    </source>
</evidence>
<evidence type="ECO:0000256" key="11">
    <source>
        <dbReference type="ARBA" id="ARBA00032426"/>
    </source>
</evidence>
<evidence type="ECO:0000256" key="7">
    <source>
        <dbReference type="ARBA" id="ARBA00022741"/>
    </source>
</evidence>
<dbReference type="EC" id="2.7.1.28" evidence="3"/>
<dbReference type="InterPro" id="IPR036117">
    <property type="entry name" value="DhaL_dom_sf"/>
</dbReference>
<dbReference type="SUPFAM" id="SSF82549">
    <property type="entry name" value="DAK1/DegV-like"/>
    <property type="match status" value="1"/>
</dbReference>
<dbReference type="EC" id="2.7.1.29" evidence="2"/>
<dbReference type="Gene3D" id="3.40.50.10440">
    <property type="entry name" value="Dihydroxyacetone kinase, domain 1"/>
    <property type="match status" value="1"/>
</dbReference>
<evidence type="ECO:0000256" key="8">
    <source>
        <dbReference type="ARBA" id="ARBA00022777"/>
    </source>
</evidence>
<evidence type="ECO:0000256" key="1">
    <source>
        <dbReference type="ARBA" id="ARBA00008757"/>
    </source>
</evidence>
<dbReference type="PANTHER" id="PTHR28629">
    <property type="entry name" value="TRIOKINASE/FMN CYCLASE"/>
    <property type="match status" value="1"/>
</dbReference>
<evidence type="ECO:0000256" key="14">
    <source>
        <dbReference type="ARBA" id="ARBA00047974"/>
    </source>
</evidence>
<evidence type="ECO:0000259" key="18">
    <source>
        <dbReference type="PROSITE" id="PS51481"/>
    </source>
</evidence>
<proteinExistence type="inferred from homology"/>
<dbReference type="GO" id="GO:0004371">
    <property type="term" value="F:glycerone kinase activity"/>
    <property type="evidence" value="ECO:0007669"/>
    <property type="project" value="UniProtKB-EC"/>
</dbReference>
<evidence type="ECO:0000256" key="4">
    <source>
        <dbReference type="ARBA" id="ARBA00012578"/>
    </source>
</evidence>
<dbReference type="GO" id="GO:0005829">
    <property type="term" value="C:cytosol"/>
    <property type="evidence" value="ECO:0007669"/>
    <property type="project" value="TreeGrafter"/>
</dbReference>
<evidence type="ECO:0000259" key="17">
    <source>
        <dbReference type="PROSITE" id="PS51480"/>
    </source>
</evidence>
<dbReference type="Gene3D" id="3.30.1180.20">
    <property type="entry name" value="Dihydroxyacetone kinase, domain 2"/>
    <property type="match status" value="1"/>
</dbReference>
<dbReference type="SUPFAM" id="SSF101473">
    <property type="entry name" value="DhaL-like"/>
    <property type="match status" value="1"/>
</dbReference>
<comment type="catalytic activity">
    <reaction evidence="14">
        <text>D-glyceraldehyde + ATP = D-glyceraldehyde 3-phosphate + ADP + H(+)</text>
        <dbReference type="Rhea" id="RHEA:13941"/>
        <dbReference type="ChEBI" id="CHEBI:15378"/>
        <dbReference type="ChEBI" id="CHEBI:17378"/>
        <dbReference type="ChEBI" id="CHEBI:30616"/>
        <dbReference type="ChEBI" id="CHEBI:59776"/>
        <dbReference type="ChEBI" id="CHEBI:456216"/>
        <dbReference type="EC" id="2.7.1.28"/>
    </reaction>
</comment>
<dbReference type="GO" id="GO:0019563">
    <property type="term" value="P:glycerol catabolic process"/>
    <property type="evidence" value="ECO:0007669"/>
    <property type="project" value="TreeGrafter"/>
</dbReference>
<reference evidence="19 20" key="1">
    <citation type="submission" date="2018-04" db="EMBL/GenBank/DDBJ databases">
        <authorList>
            <person name="Zhang X."/>
            <person name="Yuan J."/>
            <person name="Li F."/>
            <person name="Xiang J."/>
        </authorList>
    </citation>
    <scope>NUCLEOTIDE SEQUENCE [LARGE SCALE GENOMIC DNA]</scope>
    <source>
        <tissue evidence="19">Muscle</tissue>
    </source>
</reference>
<comment type="catalytic activity">
    <reaction evidence="15">
        <text>FAD = riboflavin cyclic-4',5'-phosphate + AMP + H(+)</text>
        <dbReference type="Rhea" id="RHEA:13729"/>
        <dbReference type="ChEBI" id="CHEBI:15378"/>
        <dbReference type="ChEBI" id="CHEBI:57692"/>
        <dbReference type="ChEBI" id="CHEBI:76202"/>
        <dbReference type="ChEBI" id="CHEBI:456215"/>
        <dbReference type="EC" id="4.6.1.15"/>
    </reaction>
</comment>
<organism evidence="19 20">
    <name type="scientific">Penaeus vannamei</name>
    <name type="common">Whiteleg shrimp</name>
    <name type="synonym">Litopenaeus vannamei</name>
    <dbReference type="NCBI Taxonomy" id="6689"/>
    <lineage>
        <taxon>Eukaryota</taxon>
        <taxon>Metazoa</taxon>
        <taxon>Ecdysozoa</taxon>
        <taxon>Arthropoda</taxon>
        <taxon>Crustacea</taxon>
        <taxon>Multicrustacea</taxon>
        <taxon>Malacostraca</taxon>
        <taxon>Eumalacostraca</taxon>
        <taxon>Eucarida</taxon>
        <taxon>Decapoda</taxon>
        <taxon>Dendrobranchiata</taxon>
        <taxon>Penaeoidea</taxon>
        <taxon>Penaeidae</taxon>
        <taxon>Penaeus</taxon>
    </lineage>
</organism>
<dbReference type="AlphaFoldDB" id="A0A423U8S4"/>
<dbReference type="EMBL" id="QCYY01000447">
    <property type="protein sequence ID" value="ROT85105.1"/>
    <property type="molecule type" value="Genomic_DNA"/>
</dbReference>
<dbReference type="PROSITE" id="PS51481">
    <property type="entry name" value="DHAK"/>
    <property type="match status" value="1"/>
</dbReference>
<feature type="domain" description="DhaK" evidence="18">
    <location>
        <begin position="8"/>
        <end position="339"/>
    </location>
</feature>
<dbReference type="InterPro" id="IPR050861">
    <property type="entry name" value="Dihydroxyacetone_Kinase"/>
</dbReference>
<dbReference type="Proteomes" id="UP000283509">
    <property type="component" value="Unassembled WGS sequence"/>
</dbReference>
<evidence type="ECO:0000256" key="9">
    <source>
        <dbReference type="ARBA" id="ARBA00022840"/>
    </source>
</evidence>
<dbReference type="STRING" id="6689.A0A423U8S4"/>
<dbReference type="InterPro" id="IPR004006">
    <property type="entry name" value="DhaK_dom"/>
</dbReference>
<evidence type="ECO:0000256" key="5">
    <source>
        <dbReference type="ARBA" id="ARBA00018932"/>
    </source>
</evidence>
<dbReference type="Pfam" id="PF02733">
    <property type="entry name" value="Dak1"/>
    <property type="match status" value="1"/>
</dbReference>
<dbReference type="FunFam" id="3.40.50.10440:FF:000001">
    <property type="entry name" value="Dihydroxyacetone kinase, DhaK subunit"/>
    <property type="match status" value="1"/>
</dbReference>
<keyword evidence="20" id="KW-1185">Reference proteome</keyword>
<evidence type="ECO:0000256" key="12">
    <source>
        <dbReference type="ARBA" id="ARBA00045490"/>
    </source>
</evidence>
<comment type="caution">
    <text evidence="19">The sequence shown here is derived from an EMBL/GenBank/DDBJ whole genome shotgun (WGS) entry which is preliminary data.</text>
</comment>
<keyword evidence="6" id="KW-0808">Transferase</keyword>
<accession>A0A423U8S4</accession>
<comment type="function">
    <text evidence="12">Catalyzes both the phosphorylation of dihydroxyacetone and of glyceraldehyde, and the splitting of ribonucleoside diphosphate-X compounds among which FAD is the best substrate. Represses IFIH1-mediated cellular antiviral response.</text>
</comment>